<dbReference type="NCBIfam" id="TIGR00229">
    <property type="entry name" value="sensory_box"/>
    <property type="match status" value="1"/>
</dbReference>
<dbReference type="GeneID" id="38469972"/>
<reference evidence="5 8" key="2">
    <citation type="submission" date="2018-07" db="EMBL/GenBank/DDBJ databases">
        <title>Genome sequences of Haloplanus aerogenes JCM 16430T.</title>
        <authorList>
            <person name="Kim Y.B."/>
            <person name="Roh S.W."/>
        </authorList>
    </citation>
    <scope>NUCLEOTIDE SEQUENCE [LARGE SCALE GENOMIC DNA]</scope>
    <source>
        <strain evidence="5 8">JCM 16430</strain>
    </source>
</reference>
<organism evidence="6 7">
    <name type="scientific">Haloplanus aerogenes</name>
    <dbReference type="NCBI Taxonomy" id="660522"/>
    <lineage>
        <taxon>Archaea</taxon>
        <taxon>Methanobacteriati</taxon>
        <taxon>Methanobacteriota</taxon>
        <taxon>Stenosarchaea group</taxon>
        <taxon>Halobacteria</taxon>
        <taxon>Halobacteriales</taxon>
        <taxon>Haloferacaceae</taxon>
        <taxon>Haloplanus</taxon>
    </lineage>
</organism>
<dbReference type="InterPro" id="IPR000014">
    <property type="entry name" value="PAS"/>
</dbReference>
<dbReference type="PANTHER" id="PTHR44591:SF25">
    <property type="entry name" value="CHEMOTAXIS TWO-COMPONENT RESPONSE REGULATOR"/>
    <property type="match status" value="1"/>
</dbReference>
<dbReference type="Pfam" id="PF00072">
    <property type="entry name" value="Response_reg"/>
    <property type="match status" value="1"/>
</dbReference>
<dbReference type="Proteomes" id="UP000277326">
    <property type="component" value="Unassembled WGS sequence"/>
</dbReference>
<evidence type="ECO:0000256" key="2">
    <source>
        <dbReference type="PROSITE-ProRule" id="PRU00169"/>
    </source>
</evidence>
<dbReference type="GO" id="GO:0006355">
    <property type="term" value="P:regulation of DNA-templated transcription"/>
    <property type="evidence" value="ECO:0007669"/>
    <property type="project" value="InterPro"/>
</dbReference>
<dbReference type="SMART" id="SM00448">
    <property type="entry name" value="REC"/>
    <property type="match status" value="1"/>
</dbReference>
<dbReference type="InterPro" id="IPR035965">
    <property type="entry name" value="PAS-like_dom_sf"/>
</dbReference>
<dbReference type="SUPFAM" id="SSF52172">
    <property type="entry name" value="CheY-like"/>
    <property type="match status" value="1"/>
</dbReference>
<feature type="domain" description="PAS" evidence="4">
    <location>
        <begin position="142"/>
        <end position="212"/>
    </location>
</feature>
<name>A0A3M0DRK7_9EURY</name>
<dbReference type="PROSITE" id="PS50112">
    <property type="entry name" value="PAS"/>
    <property type="match status" value="1"/>
</dbReference>
<dbReference type="GO" id="GO:0000160">
    <property type="term" value="P:phosphorelay signal transduction system"/>
    <property type="evidence" value="ECO:0007669"/>
    <property type="project" value="InterPro"/>
</dbReference>
<dbReference type="AlphaFoldDB" id="A0A3M0DRK7"/>
<dbReference type="PROSITE" id="PS50110">
    <property type="entry name" value="RESPONSE_REGULATORY"/>
    <property type="match status" value="1"/>
</dbReference>
<evidence type="ECO:0000313" key="6">
    <source>
        <dbReference type="EMBL" id="RMB24202.1"/>
    </source>
</evidence>
<proteinExistence type="predicted"/>
<gene>
    <name evidence="6" type="ORF">ATH50_1444</name>
    <name evidence="5" type="ORF">DU502_01760</name>
</gene>
<dbReference type="Pfam" id="PF00989">
    <property type="entry name" value="PAS"/>
    <property type="match status" value="1"/>
</dbReference>
<dbReference type="EMBL" id="REFS01000002">
    <property type="protein sequence ID" value="RMB24202.1"/>
    <property type="molecule type" value="Genomic_DNA"/>
</dbReference>
<evidence type="ECO:0000313" key="5">
    <source>
        <dbReference type="EMBL" id="AZH24178.1"/>
    </source>
</evidence>
<dbReference type="InterPro" id="IPR050595">
    <property type="entry name" value="Bact_response_regulator"/>
</dbReference>
<evidence type="ECO:0000313" key="8">
    <source>
        <dbReference type="Proteomes" id="UP000282007"/>
    </source>
</evidence>
<dbReference type="SUPFAM" id="SSF55785">
    <property type="entry name" value="PYP-like sensor domain (PAS domain)"/>
    <property type="match status" value="1"/>
</dbReference>
<protein>
    <submittedName>
        <fullName evidence="6">PAS domain S-box-containing protein</fullName>
    </submittedName>
    <submittedName>
        <fullName evidence="5">Response regulator</fullName>
    </submittedName>
</protein>
<dbReference type="EMBL" id="CP034145">
    <property type="protein sequence ID" value="AZH24178.1"/>
    <property type="molecule type" value="Genomic_DNA"/>
</dbReference>
<dbReference type="Proteomes" id="UP000282007">
    <property type="component" value="Chromosome"/>
</dbReference>
<evidence type="ECO:0000256" key="1">
    <source>
        <dbReference type="ARBA" id="ARBA00022553"/>
    </source>
</evidence>
<keyword evidence="8" id="KW-1185">Reference proteome</keyword>
<dbReference type="Gene3D" id="3.40.50.2300">
    <property type="match status" value="1"/>
</dbReference>
<evidence type="ECO:0000259" key="3">
    <source>
        <dbReference type="PROSITE" id="PS50110"/>
    </source>
</evidence>
<dbReference type="InterPro" id="IPR011006">
    <property type="entry name" value="CheY-like_superfamily"/>
</dbReference>
<dbReference type="InterPro" id="IPR013767">
    <property type="entry name" value="PAS_fold"/>
</dbReference>
<sequence length="256" mass="28649">MGIRARPSNQSTGWHIIVVDDDQDLVDTTALMLEQRGLEVTTETDPQAVIDALDDGLSCVVSDYQMPQMDGLELLAAVRAEDPDLPFILFTGRGSEEIASEAIEAGVTDYLQKGGQEQYDRLANCVASAIENYHNKRVARKRRRQFEAIFENAFDGIFILDVADAVIVDANPRACDLLEYSYEELVGTDIAEIHPEDYELYLDIGRTLIDTDSCRRIQSICYTRNGDAIPSDITAAPMEYDDETFLLTIMRPQSPR</sequence>
<reference evidence="6 7" key="1">
    <citation type="journal article" date="2015" name="Stand. Genomic Sci.">
        <title>Genomic Encyclopedia of Bacterial and Archaeal Type Strains, Phase III: the genomes of soil and plant-associated and newly described type strains.</title>
        <authorList>
            <person name="Whitman W.B."/>
            <person name="Woyke T."/>
            <person name="Klenk H.P."/>
            <person name="Zhou Y."/>
            <person name="Lilburn T.G."/>
            <person name="Beck B.J."/>
            <person name="De Vos P."/>
            <person name="Vandamme P."/>
            <person name="Eisen J.A."/>
            <person name="Garrity G."/>
            <person name="Hugenholtz P."/>
            <person name="Kyrpides N.C."/>
        </authorList>
    </citation>
    <scope>NUCLEOTIDE SEQUENCE [LARGE SCALE GENOMIC DNA]</scope>
    <source>
        <strain evidence="6 7">CGMCC 1.10124</strain>
    </source>
</reference>
<keyword evidence="1 2" id="KW-0597">Phosphoprotein</keyword>
<evidence type="ECO:0000313" key="7">
    <source>
        <dbReference type="Proteomes" id="UP000277326"/>
    </source>
</evidence>
<dbReference type="OrthoDB" id="8127at2157"/>
<dbReference type="InterPro" id="IPR001789">
    <property type="entry name" value="Sig_transdc_resp-reg_receiver"/>
</dbReference>
<dbReference type="RefSeq" id="WP_121920073.1">
    <property type="nucleotide sequence ID" value="NZ_CP034145.1"/>
</dbReference>
<feature type="domain" description="Response regulatory" evidence="3">
    <location>
        <begin position="15"/>
        <end position="128"/>
    </location>
</feature>
<dbReference type="CDD" id="cd00130">
    <property type="entry name" value="PAS"/>
    <property type="match status" value="1"/>
</dbReference>
<feature type="modified residue" description="4-aspartylphosphate" evidence="2">
    <location>
        <position position="63"/>
    </location>
</feature>
<accession>A0A3M0DRK7</accession>
<reference evidence="6" key="3">
    <citation type="submission" date="2018-10" db="EMBL/GenBank/DDBJ databases">
        <authorList>
            <person name="Whitman W."/>
            <person name="Huntemann M."/>
            <person name="Clum A."/>
            <person name="Pillay M."/>
            <person name="Palaniappan K."/>
            <person name="Varghese N."/>
            <person name="Mikhailova N."/>
            <person name="Stamatis D."/>
            <person name="Reddy T."/>
            <person name="Daum C."/>
            <person name="Shapiro N."/>
            <person name="Ivanova N."/>
            <person name="Kyrpides N."/>
            <person name="Woyke T."/>
        </authorList>
    </citation>
    <scope>NUCLEOTIDE SEQUENCE</scope>
    <source>
        <strain evidence="6">CGMCC 1.10124</strain>
    </source>
</reference>
<dbReference type="SMART" id="SM00091">
    <property type="entry name" value="PAS"/>
    <property type="match status" value="1"/>
</dbReference>
<dbReference type="PANTHER" id="PTHR44591">
    <property type="entry name" value="STRESS RESPONSE REGULATOR PROTEIN 1"/>
    <property type="match status" value="1"/>
</dbReference>
<evidence type="ECO:0000259" key="4">
    <source>
        <dbReference type="PROSITE" id="PS50112"/>
    </source>
</evidence>
<dbReference type="KEGG" id="haer:DU502_01760"/>
<dbReference type="Gene3D" id="3.30.450.20">
    <property type="entry name" value="PAS domain"/>
    <property type="match status" value="1"/>
</dbReference>